<feature type="compositionally biased region" description="Polar residues" evidence="7">
    <location>
        <begin position="576"/>
        <end position="596"/>
    </location>
</feature>
<dbReference type="Gene3D" id="1.10.10.10">
    <property type="entry name" value="Winged helix-like DNA-binding domain superfamily/Winged helix DNA-binding domain"/>
    <property type="match status" value="1"/>
</dbReference>
<dbReference type="SUPFAM" id="SSF46785">
    <property type="entry name" value="Winged helix' DNA-binding domain"/>
    <property type="match status" value="1"/>
</dbReference>
<keyword evidence="11" id="KW-1185">Reference proteome</keyword>
<dbReference type="SUPFAM" id="SSF49879">
    <property type="entry name" value="SMAD/FHA domain"/>
    <property type="match status" value="1"/>
</dbReference>
<dbReference type="Proteomes" id="UP000187429">
    <property type="component" value="Unassembled WGS sequence"/>
</dbReference>
<gene>
    <name evidence="10" type="ORF">AYI69_g3220</name>
</gene>
<evidence type="ECO:0000256" key="6">
    <source>
        <dbReference type="PROSITE-ProRule" id="PRU00089"/>
    </source>
</evidence>
<dbReference type="InterPro" id="IPR008984">
    <property type="entry name" value="SMAD_FHA_dom_sf"/>
</dbReference>
<comment type="subcellular location">
    <subcellularLocation>
        <location evidence="1 6">Nucleus</location>
    </subcellularLocation>
</comment>
<dbReference type="InterPro" id="IPR000253">
    <property type="entry name" value="FHA_dom"/>
</dbReference>
<feature type="region of interest" description="Disordered" evidence="7">
    <location>
        <begin position="542"/>
        <end position="596"/>
    </location>
</feature>
<keyword evidence="5 6" id="KW-0539">Nucleus</keyword>
<dbReference type="CDD" id="cd22701">
    <property type="entry name" value="FHA_FKH1-like"/>
    <property type="match status" value="1"/>
</dbReference>
<evidence type="ECO:0000313" key="11">
    <source>
        <dbReference type="Proteomes" id="UP000187429"/>
    </source>
</evidence>
<dbReference type="PANTHER" id="PTHR45881:SF1">
    <property type="entry name" value="FORK HEAD PROTEIN HOMOLOG 2"/>
    <property type="match status" value="1"/>
</dbReference>
<organism evidence="10 11">
    <name type="scientific">Smittium culicis</name>
    <dbReference type="NCBI Taxonomy" id="133412"/>
    <lineage>
        <taxon>Eukaryota</taxon>
        <taxon>Fungi</taxon>
        <taxon>Fungi incertae sedis</taxon>
        <taxon>Zoopagomycota</taxon>
        <taxon>Kickxellomycotina</taxon>
        <taxon>Harpellomycetes</taxon>
        <taxon>Harpellales</taxon>
        <taxon>Legeriomycetaceae</taxon>
        <taxon>Smittium</taxon>
    </lineage>
</organism>
<proteinExistence type="predicted"/>
<dbReference type="EMBL" id="LSSM01001056">
    <property type="protein sequence ID" value="OMJ27350.1"/>
    <property type="molecule type" value="Genomic_DNA"/>
</dbReference>
<feature type="compositionally biased region" description="Polar residues" evidence="7">
    <location>
        <begin position="645"/>
        <end position="662"/>
    </location>
</feature>
<dbReference type="AlphaFoldDB" id="A0A1R1YKF1"/>
<evidence type="ECO:0000256" key="2">
    <source>
        <dbReference type="ARBA" id="ARBA00023015"/>
    </source>
</evidence>
<dbReference type="PROSITE" id="PS00658">
    <property type="entry name" value="FORK_HEAD_2"/>
    <property type="match status" value="1"/>
</dbReference>
<dbReference type="InterPro" id="IPR036388">
    <property type="entry name" value="WH-like_DNA-bd_sf"/>
</dbReference>
<feature type="compositionally biased region" description="Low complexity" evidence="7">
    <location>
        <begin position="551"/>
        <end position="564"/>
    </location>
</feature>
<dbReference type="PANTHER" id="PTHR45881">
    <property type="entry name" value="CHECKPOINT SUPPRESSOR 1-LIKE, ISOFORM A-RELATED"/>
    <property type="match status" value="1"/>
</dbReference>
<sequence length="662" mass="74825">MDDKNAATVLAERFSSGNYDYSDSNTPNLLPRGTPSRRSKRKSKADTTLTNPKRHVASKLSSTGNTDCFPKFGLLPPKDQQMDSFSHSKSNNIIPTSFNNVFSYHSIDNSGRPNNPYLNTTNQIINDMKNHTSLHDTIYDHNTQYNPNKDNNTSFDIQNQRFSFNDPHQKLSMPENFPEKILCQDFEHYYANDYYPYENPINTFQEVEDQPVQAFAKLEGPNFNYYIKAISVTLGRQATSQELADIILGENKALSRKHARIFYNFMSQGFELQVFGKNGCFVDGLFIQKGATVPLNHRTIIMMGDSCFTFLLPKNSIPAQHETASTTGTLSAEIAYEHQEIDHQNNNLRFKNNKGLANYQYQDNELPFQDDDNTFYNENDPNKRMSINSESLVRDTSTGSETPTVLDSNMQSTPISQSYLNGGPGTDMVRILPSTAKPQLPNNGKVFTKPTFSYASLIAQAINSTEEKKITLNGIYTYIMSNFPYYREAQNGWQNSIRHNLSLNKAFEKVQRESNQPGKGSYWKICDNFVNQFDNGVYKRMRRTSKKKSTDSTISAKSSSKTLTGSSQKKNKNDYHNSNIIDTPSKPPTGTKNAQSLLTPPISQELLDNQPDLEDSVSISSSSVKSFYSNDPNNSFDDTKKKYTIQPNIPDNSTMNSSLIQP</sequence>
<evidence type="ECO:0000256" key="1">
    <source>
        <dbReference type="ARBA" id="ARBA00004123"/>
    </source>
</evidence>
<feature type="domain" description="FHA" evidence="8">
    <location>
        <begin position="232"/>
        <end position="287"/>
    </location>
</feature>
<reference evidence="11" key="1">
    <citation type="submission" date="2017-01" db="EMBL/GenBank/DDBJ databases">
        <authorList>
            <person name="Wang Y."/>
            <person name="White M."/>
            <person name="Kvist S."/>
            <person name="Moncalvo J.-M."/>
        </authorList>
    </citation>
    <scope>NUCLEOTIDE SEQUENCE [LARGE SCALE GENOMIC DNA]</scope>
    <source>
        <strain evidence="11">ID-206-W2</strain>
    </source>
</reference>
<dbReference type="GO" id="GO:0000978">
    <property type="term" value="F:RNA polymerase II cis-regulatory region sequence-specific DNA binding"/>
    <property type="evidence" value="ECO:0007669"/>
    <property type="project" value="TreeGrafter"/>
</dbReference>
<evidence type="ECO:0000259" key="8">
    <source>
        <dbReference type="PROSITE" id="PS50006"/>
    </source>
</evidence>
<dbReference type="GO" id="GO:0005634">
    <property type="term" value="C:nucleus"/>
    <property type="evidence" value="ECO:0007669"/>
    <property type="project" value="UniProtKB-SubCell"/>
</dbReference>
<dbReference type="InterPro" id="IPR018122">
    <property type="entry name" value="TF_fork_head_CS_1"/>
</dbReference>
<evidence type="ECO:0000256" key="5">
    <source>
        <dbReference type="ARBA" id="ARBA00023242"/>
    </source>
</evidence>
<name>A0A1R1YKF1_9FUNG</name>
<feature type="compositionally biased region" description="Low complexity" evidence="7">
    <location>
        <begin position="616"/>
        <end position="629"/>
    </location>
</feature>
<dbReference type="Pfam" id="PF00250">
    <property type="entry name" value="Forkhead"/>
    <property type="match status" value="1"/>
</dbReference>
<dbReference type="GO" id="GO:0000981">
    <property type="term" value="F:DNA-binding transcription factor activity, RNA polymerase II-specific"/>
    <property type="evidence" value="ECO:0007669"/>
    <property type="project" value="TreeGrafter"/>
</dbReference>
<dbReference type="Pfam" id="PF00498">
    <property type="entry name" value="FHA"/>
    <property type="match status" value="1"/>
</dbReference>
<dbReference type="SMART" id="SM00240">
    <property type="entry name" value="FHA"/>
    <property type="match status" value="1"/>
</dbReference>
<keyword evidence="4" id="KW-0804">Transcription</keyword>
<feature type="region of interest" description="Disordered" evidence="7">
    <location>
        <begin position="16"/>
        <end position="62"/>
    </location>
</feature>
<evidence type="ECO:0000256" key="4">
    <source>
        <dbReference type="ARBA" id="ARBA00023163"/>
    </source>
</evidence>
<feature type="region of interest" description="Disordered" evidence="7">
    <location>
        <begin position="612"/>
        <end position="662"/>
    </location>
</feature>
<feature type="compositionally biased region" description="Polar residues" evidence="7">
    <location>
        <begin position="16"/>
        <end position="28"/>
    </location>
</feature>
<evidence type="ECO:0000256" key="7">
    <source>
        <dbReference type="SAM" id="MobiDB-lite"/>
    </source>
</evidence>
<comment type="caution">
    <text evidence="10">The sequence shown here is derived from an EMBL/GenBank/DDBJ whole genome shotgun (WGS) entry which is preliminary data.</text>
</comment>
<dbReference type="InterPro" id="IPR036390">
    <property type="entry name" value="WH_DNA-bd_sf"/>
</dbReference>
<dbReference type="PROSITE" id="PS50006">
    <property type="entry name" value="FHA_DOMAIN"/>
    <property type="match status" value="1"/>
</dbReference>
<dbReference type="PRINTS" id="PR00053">
    <property type="entry name" value="FORKHEAD"/>
</dbReference>
<accession>A0A1R1YKF1</accession>
<evidence type="ECO:0000256" key="3">
    <source>
        <dbReference type="ARBA" id="ARBA00023125"/>
    </source>
</evidence>
<dbReference type="Gene3D" id="2.60.200.20">
    <property type="match status" value="1"/>
</dbReference>
<dbReference type="PROSITE" id="PS00657">
    <property type="entry name" value="FORK_HEAD_1"/>
    <property type="match status" value="1"/>
</dbReference>
<feature type="domain" description="Fork-head" evidence="9">
    <location>
        <begin position="449"/>
        <end position="543"/>
    </location>
</feature>
<feature type="region of interest" description="Disordered" evidence="7">
    <location>
        <begin position="376"/>
        <end position="414"/>
    </location>
</feature>
<dbReference type="SMART" id="SM00339">
    <property type="entry name" value="FH"/>
    <property type="match status" value="1"/>
</dbReference>
<dbReference type="FunFam" id="1.10.10.10:FF:000030">
    <property type="entry name" value="Forkhead box protein K2"/>
    <property type="match status" value="1"/>
</dbReference>
<evidence type="ECO:0000259" key="9">
    <source>
        <dbReference type="PROSITE" id="PS50039"/>
    </source>
</evidence>
<dbReference type="OrthoDB" id="5954824at2759"/>
<feature type="DNA-binding region" description="Fork-head" evidence="6">
    <location>
        <begin position="449"/>
        <end position="543"/>
    </location>
</feature>
<keyword evidence="2" id="KW-0805">Transcription regulation</keyword>
<evidence type="ECO:0000313" key="10">
    <source>
        <dbReference type="EMBL" id="OMJ27350.1"/>
    </source>
</evidence>
<dbReference type="PROSITE" id="PS50039">
    <property type="entry name" value="FORK_HEAD_3"/>
    <property type="match status" value="1"/>
</dbReference>
<dbReference type="InterPro" id="IPR030456">
    <property type="entry name" value="TF_fork_head_CS_2"/>
</dbReference>
<dbReference type="CDD" id="cd20024">
    <property type="entry name" value="FH_FOXJ2-like"/>
    <property type="match status" value="1"/>
</dbReference>
<keyword evidence="3 6" id="KW-0238">DNA-binding</keyword>
<dbReference type="InterPro" id="IPR001766">
    <property type="entry name" value="Fork_head_dom"/>
</dbReference>
<protein>
    <submittedName>
        <fullName evidence="10">Fork head transcription factor 1</fullName>
    </submittedName>
</protein>